<dbReference type="AlphaFoldDB" id="A0A934PUM4"/>
<gene>
    <name evidence="2" type="ORF">I5M19_17575</name>
</gene>
<dbReference type="GO" id="GO:0016758">
    <property type="term" value="F:hexosyltransferase activity"/>
    <property type="evidence" value="ECO:0007669"/>
    <property type="project" value="UniProtKB-ARBA"/>
</dbReference>
<dbReference type="InterPro" id="IPR001173">
    <property type="entry name" value="Glyco_trans_2-like"/>
</dbReference>
<keyword evidence="3" id="KW-1185">Reference proteome</keyword>
<dbReference type="RefSeq" id="WP_200067653.1">
    <property type="nucleotide sequence ID" value="NZ_JAEHFW010000003.1"/>
</dbReference>
<accession>A0A934PUM4</accession>
<organism evidence="2 3">
    <name type="scientific">Mucilaginibacter segetis</name>
    <dbReference type="NCBI Taxonomy" id="2793071"/>
    <lineage>
        <taxon>Bacteria</taxon>
        <taxon>Pseudomonadati</taxon>
        <taxon>Bacteroidota</taxon>
        <taxon>Sphingobacteriia</taxon>
        <taxon>Sphingobacteriales</taxon>
        <taxon>Sphingobacteriaceae</taxon>
        <taxon>Mucilaginibacter</taxon>
    </lineage>
</organism>
<dbReference type="Pfam" id="PF00535">
    <property type="entry name" value="Glycos_transf_2"/>
    <property type="match status" value="1"/>
</dbReference>
<reference evidence="2" key="1">
    <citation type="submission" date="2020-12" db="EMBL/GenBank/DDBJ databases">
        <title>Bacterial novel species Mucilaginibacter sp. SD-g isolated from soil.</title>
        <authorList>
            <person name="Jung H.-Y."/>
        </authorList>
    </citation>
    <scope>NUCLEOTIDE SEQUENCE</scope>
    <source>
        <strain evidence="2">SD-g</strain>
    </source>
</reference>
<dbReference type="Gene3D" id="3.90.550.10">
    <property type="entry name" value="Spore Coat Polysaccharide Biosynthesis Protein SpsA, Chain A"/>
    <property type="match status" value="1"/>
</dbReference>
<protein>
    <recommendedName>
        <fullName evidence="1">Glycosyltransferase 2-like domain-containing protein</fullName>
    </recommendedName>
</protein>
<dbReference type="SUPFAM" id="SSF53448">
    <property type="entry name" value="Nucleotide-diphospho-sugar transferases"/>
    <property type="match status" value="1"/>
</dbReference>
<name>A0A934PUM4_9SPHI</name>
<dbReference type="InterPro" id="IPR029044">
    <property type="entry name" value="Nucleotide-diphossugar_trans"/>
</dbReference>
<proteinExistence type="predicted"/>
<dbReference type="PANTHER" id="PTHR22916:SF3">
    <property type="entry name" value="UDP-GLCNAC:BETAGAL BETA-1,3-N-ACETYLGLUCOSAMINYLTRANSFERASE-LIKE PROTEIN 1"/>
    <property type="match status" value="1"/>
</dbReference>
<evidence type="ECO:0000259" key="1">
    <source>
        <dbReference type="Pfam" id="PF00535"/>
    </source>
</evidence>
<evidence type="ECO:0000313" key="3">
    <source>
        <dbReference type="Proteomes" id="UP000613193"/>
    </source>
</evidence>
<dbReference type="Proteomes" id="UP000613193">
    <property type="component" value="Unassembled WGS sequence"/>
</dbReference>
<comment type="caution">
    <text evidence="2">The sequence shown here is derived from an EMBL/GenBank/DDBJ whole genome shotgun (WGS) entry which is preliminary data.</text>
</comment>
<evidence type="ECO:0000313" key="2">
    <source>
        <dbReference type="EMBL" id="MBK0381138.1"/>
    </source>
</evidence>
<dbReference type="EMBL" id="JAEHFW010000003">
    <property type="protein sequence ID" value="MBK0381138.1"/>
    <property type="molecule type" value="Genomic_DNA"/>
</dbReference>
<sequence length="305" mass="35495">MAEKKNRLSNLTIVIPTYNRQFYLNKLLNTLPVDINIIVSDNGMFLTDEFKAKFINVKFILQDLVIDALQNWNKCIKAVNTDWFMIPSDDDLYYEKSFDIIEKYINQYQNADLLIFGHNVINENDDLISEWRPKKLLEMAPPSGFNILKYGVEARFPSMLFKTSKVQQLGYIDESYKLTAGDSKLIQMIALTGKVVFIPEIIGAYRTWPNNSTVLTLGTAGWLAEIDRWQNDIEYYIKNQIPLSPVRNFKKIRDEVYGRNLVGSIINKKAKSNFRDVLFFLKNVRFPWHASFITKLKILKALLLK</sequence>
<feature type="domain" description="Glycosyltransferase 2-like" evidence="1">
    <location>
        <begin position="12"/>
        <end position="133"/>
    </location>
</feature>
<dbReference type="PANTHER" id="PTHR22916">
    <property type="entry name" value="GLYCOSYLTRANSFERASE"/>
    <property type="match status" value="1"/>
</dbReference>